<feature type="transmembrane region" description="Helical" evidence="1">
    <location>
        <begin position="6"/>
        <end position="22"/>
    </location>
</feature>
<dbReference type="InterPro" id="IPR026508">
    <property type="entry name" value="TMEM164"/>
</dbReference>
<dbReference type="PANTHER" id="PTHR20948:SF2">
    <property type="entry name" value="TRANSMEMBRANE PROTEIN 164"/>
    <property type="match status" value="1"/>
</dbReference>
<keyword evidence="1" id="KW-0472">Membrane</keyword>
<reference evidence="2 3" key="1">
    <citation type="submission" date="2024-04" db="EMBL/GenBank/DDBJ databases">
        <authorList>
            <person name="Rising A."/>
            <person name="Reimegard J."/>
            <person name="Sonavane S."/>
            <person name="Akerstrom W."/>
            <person name="Nylinder S."/>
            <person name="Hedman E."/>
            <person name="Kallberg Y."/>
        </authorList>
    </citation>
    <scope>NUCLEOTIDE SEQUENCE [LARGE SCALE GENOMIC DNA]</scope>
</reference>
<dbReference type="PANTHER" id="PTHR20948">
    <property type="entry name" value="TRANSMEMBRANE PROTEIN 164"/>
    <property type="match status" value="1"/>
</dbReference>
<gene>
    <name evidence="2" type="ORF">LARSCL_LOCUS12183</name>
</gene>
<dbReference type="Pfam" id="PF14808">
    <property type="entry name" value="TMEM164"/>
    <property type="match status" value="1"/>
</dbReference>
<sequence>MCYIHCLYFICEIFISLYLYFFQRTLELEVYWIQHFLILITPFYLLRTGVGGIYTVEPLADMSWAMLTHGVVFLYHFLVLQGLGMVARFFFTGRIFRVSGRSSRI</sequence>
<accession>A0AAV2AHD6</accession>
<dbReference type="EMBL" id="CAXIEN010000157">
    <property type="protein sequence ID" value="CAL1282659.1"/>
    <property type="molecule type" value="Genomic_DNA"/>
</dbReference>
<feature type="transmembrane region" description="Helical" evidence="1">
    <location>
        <begin position="29"/>
        <end position="46"/>
    </location>
</feature>
<evidence type="ECO:0000313" key="2">
    <source>
        <dbReference type="EMBL" id="CAL1282659.1"/>
    </source>
</evidence>
<protein>
    <submittedName>
        <fullName evidence="2">Uncharacterized protein</fullName>
    </submittedName>
</protein>
<keyword evidence="3" id="KW-1185">Reference proteome</keyword>
<evidence type="ECO:0000313" key="3">
    <source>
        <dbReference type="Proteomes" id="UP001497382"/>
    </source>
</evidence>
<proteinExistence type="predicted"/>
<feature type="transmembrane region" description="Helical" evidence="1">
    <location>
        <begin position="66"/>
        <end position="91"/>
    </location>
</feature>
<dbReference type="Proteomes" id="UP001497382">
    <property type="component" value="Unassembled WGS sequence"/>
</dbReference>
<keyword evidence="1" id="KW-1133">Transmembrane helix</keyword>
<organism evidence="2 3">
    <name type="scientific">Larinioides sclopetarius</name>
    <dbReference type="NCBI Taxonomy" id="280406"/>
    <lineage>
        <taxon>Eukaryota</taxon>
        <taxon>Metazoa</taxon>
        <taxon>Ecdysozoa</taxon>
        <taxon>Arthropoda</taxon>
        <taxon>Chelicerata</taxon>
        <taxon>Arachnida</taxon>
        <taxon>Araneae</taxon>
        <taxon>Araneomorphae</taxon>
        <taxon>Entelegynae</taxon>
        <taxon>Araneoidea</taxon>
        <taxon>Araneidae</taxon>
        <taxon>Larinioides</taxon>
    </lineage>
</organism>
<evidence type="ECO:0000256" key="1">
    <source>
        <dbReference type="SAM" id="Phobius"/>
    </source>
</evidence>
<keyword evidence="1" id="KW-0812">Transmembrane</keyword>
<dbReference type="AlphaFoldDB" id="A0AAV2AHD6"/>
<name>A0AAV2AHD6_9ARAC</name>
<comment type="caution">
    <text evidence="2">The sequence shown here is derived from an EMBL/GenBank/DDBJ whole genome shotgun (WGS) entry which is preliminary data.</text>
</comment>